<keyword evidence="11" id="KW-1185">Reference proteome</keyword>
<comment type="caution">
    <text evidence="10">The sequence shown here is derived from an EMBL/GenBank/DDBJ whole genome shotgun (WGS) entry which is preliminary data.</text>
</comment>
<evidence type="ECO:0000259" key="7">
    <source>
        <dbReference type="Pfam" id="PF02272"/>
    </source>
</evidence>
<dbReference type="SUPFAM" id="SSF64182">
    <property type="entry name" value="DHH phosphoesterases"/>
    <property type="match status" value="1"/>
</dbReference>
<dbReference type="PANTHER" id="PTHR30255">
    <property type="entry name" value="SINGLE-STRANDED-DNA-SPECIFIC EXONUCLEASE RECJ"/>
    <property type="match status" value="1"/>
</dbReference>
<sequence>MIQSKKKWHIQKPDDQIVQTLTTGLGLSTMAAKILAARGFTSIEQATSWLHMDEQAIHDPFLMNGMDEAVFRIEQALDEGEKILVYGDYDADGVTSTKVLLDVLYDLGADVIFKIPNRFTHGYGPHIDLFQEAYDEGVRLIITVDNGISAVDQVRYAKDLGMDVIITDHHEPGDVLPEADVILHPRVPEDSYPFGELAGVGVAFKLAHALYGELPEHLFEYVAIGTVADLVPLEGENRYFVKRGLEALRHSYNPWVHAMCEVSGQDQQKIDEESIGFLFGPRLNAVGRLGEARPAVELLMSDDETKAMALAKTLNDANTDRKDLVKTITDEAIAMIESDDVLKNSLVLVVAQKGWNPGVVGIVASRLVEEYYKPTIVLCIDEEKGTAKGSARSIEGYHLYNELAKNRDLVPHFGGHPMAAGMTFPAEHVDELRRRLDTQARACLTEEQLQAKLFVDIPLTLEEITVDAIEDIAKLGPFGMHFAKPIYALEQMQIASMKKIGAAHNHLKLEITDGALSIDAVSFNNGHLADELTYGVNVSFVGDVSINEWQGRKKPQFKVSDVQSEEWQLFDIRGIRQTSRWLQQLPIEDVQFIAFEDVTITHYASLLPKPILHVLRNDEEISTHGFVVLLDLPQNVQMLQTLLLEKKPARIYAHFFVKDSHYFSGMPSREQFAWFFKLLKQNPNLHWREHFPKIATQFGIQEDLLKFMTKVFFELEFVRIDKGLISVNPSPQKMALTEAPAYKERQSRIELEQLLLYAPYAELKQWFTANMHNNNM</sequence>
<evidence type="ECO:0000313" key="10">
    <source>
        <dbReference type="EMBL" id="OCS88465.1"/>
    </source>
</evidence>
<dbReference type="PANTHER" id="PTHR30255:SF2">
    <property type="entry name" value="SINGLE-STRANDED-DNA-SPECIFIC EXONUCLEASE RECJ"/>
    <property type="match status" value="1"/>
</dbReference>
<accession>A0A1C0YMQ5</accession>
<dbReference type="Pfam" id="PF17768">
    <property type="entry name" value="RecJ_OB"/>
    <property type="match status" value="1"/>
</dbReference>
<dbReference type="InterPro" id="IPR001667">
    <property type="entry name" value="DDH_dom"/>
</dbReference>
<dbReference type="Gene3D" id="3.90.1640.30">
    <property type="match status" value="1"/>
</dbReference>
<name>A0A1C0YMQ5_9BACL</name>
<dbReference type="OrthoDB" id="9809852at2"/>
<dbReference type="InterPro" id="IPR051673">
    <property type="entry name" value="SSDNA_exonuclease_RecJ"/>
</dbReference>
<gene>
    <name evidence="10" type="ORF">A6M13_01055</name>
</gene>
<dbReference type="NCBIfam" id="TIGR00644">
    <property type="entry name" value="recJ"/>
    <property type="match status" value="1"/>
</dbReference>
<keyword evidence="3" id="KW-0540">Nuclease</keyword>
<keyword evidence="5 10" id="KW-0269">Exonuclease</keyword>
<dbReference type="InterPro" id="IPR018779">
    <property type="entry name" value="RecJ_C"/>
</dbReference>
<dbReference type="Pfam" id="PF10141">
    <property type="entry name" value="ssDNA-exonuc_C"/>
    <property type="match status" value="1"/>
</dbReference>
<dbReference type="InterPro" id="IPR038763">
    <property type="entry name" value="DHH_sf"/>
</dbReference>
<dbReference type="GO" id="GO:0006310">
    <property type="term" value="P:DNA recombination"/>
    <property type="evidence" value="ECO:0007669"/>
    <property type="project" value="InterPro"/>
</dbReference>
<evidence type="ECO:0000256" key="4">
    <source>
        <dbReference type="ARBA" id="ARBA00022801"/>
    </source>
</evidence>
<evidence type="ECO:0000256" key="2">
    <source>
        <dbReference type="ARBA" id="ARBA00019841"/>
    </source>
</evidence>
<reference evidence="10 11" key="1">
    <citation type="submission" date="2016-07" db="EMBL/GenBank/DDBJ databases">
        <title>Caryophanon tenue genome sequencing.</title>
        <authorList>
            <person name="Verma A."/>
            <person name="Pal Y."/>
            <person name="Krishnamurthi S."/>
        </authorList>
    </citation>
    <scope>NUCLEOTIDE SEQUENCE [LARGE SCALE GENOMIC DNA]</scope>
    <source>
        <strain evidence="10 11">DSM 14152</strain>
    </source>
</reference>
<comment type="similarity">
    <text evidence="1">Belongs to the RecJ family.</text>
</comment>
<dbReference type="InterPro" id="IPR004610">
    <property type="entry name" value="RecJ"/>
</dbReference>
<keyword evidence="4" id="KW-0378">Hydrolase</keyword>
<dbReference type="RefSeq" id="WP_066542259.1">
    <property type="nucleotide sequence ID" value="NZ_MASJ01000001.1"/>
</dbReference>
<organism evidence="10 11">
    <name type="scientific">Caryophanon tenue</name>
    <dbReference type="NCBI Taxonomy" id="33978"/>
    <lineage>
        <taxon>Bacteria</taxon>
        <taxon>Bacillati</taxon>
        <taxon>Bacillota</taxon>
        <taxon>Bacilli</taxon>
        <taxon>Bacillales</taxon>
        <taxon>Caryophanaceae</taxon>
        <taxon>Caryophanon</taxon>
    </lineage>
</organism>
<feature type="domain" description="DHHA1" evidence="7">
    <location>
        <begin position="347"/>
        <end position="439"/>
    </location>
</feature>
<dbReference type="Pfam" id="PF01368">
    <property type="entry name" value="DHH"/>
    <property type="match status" value="1"/>
</dbReference>
<evidence type="ECO:0000259" key="8">
    <source>
        <dbReference type="Pfam" id="PF10141"/>
    </source>
</evidence>
<dbReference type="AlphaFoldDB" id="A0A1C0YMQ5"/>
<proteinExistence type="inferred from homology"/>
<feature type="domain" description="DDH" evidence="6">
    <location>
        <begin position="82"/>
        <end position="226"/>
    </location>
</feature>
<dbReference type="Proteomes" id="UP000093199">
    <property type="component" value="Unassembled WGS sequence"/>
</dbReference>
<evidence type="ECO:0000259" key="9">
    <source>
        <dbReference type="Pfam" id="PF17768"/>
    </source>
</evidence>
<dbReference type="Gene3D" id="3.10.310.30">
    <property type="match status" value="1"/>
</dbReference>
<evidence type="ECO:0000259" key="6">
    <source>
        <dbReference type="Pfam" id="PF01368"/>
    </source>
</evidence>
<dbReference type="STRING" id="33978.A6M13_01055"/>
<protein>
    <recommendedName>
        <fullName evidence="2">Single-stranded-DNA-specific exonuclease RecJ</fullName>
    </recommendedName>
</protein>
<evidence type="ECO:0000256" key="1">
    <source>
        <dbReference type="ARBA" id="ARBA00005915"/>
    </source>
</evidence>
<dbReference type="EMBL" id="MASJ01000001">
    <property type="protein sequence ID" value="OCS88465.1"/>
    <property type="molecule type" value="Genomic_DNA"/>
</dbReference>
<evidence type="ECO:0000256" key="5">
    <source>
        <dbReference type="ARBA" id="ARBA00022839"/>
    </source>
</evidence>
<evidence type="ECO:0000256" key="3">
    <source>
        <dbReference type="ARBA" id="ARBA00022722"/>
    </source>
</evidence>
<dbReference type="GO" id="GO:0006281">
    <property type="term" value="P:DNA repair"/>
    <property type="evidence" value="ECO:0007669"/>
    <property type="project" value="InterPro"/>
</dbReference>
<dbReference type="InterPro" id="IPR041122">
    <property type="entry name" value="RecJ_OB"/>
</dbReference>
<dbReference type="Pfam" id="PF02272">
    <property type="entry name" value="DHHA1"/>
    <property type="match status" value="1"/>
</dbReference>
<dbReference type="GO" id="GO:0008409">
    <property type="term" value="F:5'-3' exonuclease activity"/>
    <property type="evidence" value="ECO:0007669"/>
    <property type="project" value="InterPro"/>
</dbReference>
<feature type="domain" description="RecJ OB" evidence="9">
    <location>
        <begin position="455"/>
        <end position="561"/>
    </location>
</feature>
<feature type="domain" description="Single-stranded-DNA-specific exonuclease RecJ C-terminal" evidence="8">
    <location>
        <begin position="568"/>
        <end position="767"/>
    </location>
</feature>
<dbReference type="InterPro" id="IPR003156">
    <property type="entry name" value="DHHA1_dom"/>
</dbReference>
<evidence type="ECO:0000313" key="11">
    <source>
        <dbReference type="Proteomes" id="UP000093199"/>
    </source>
</evidence>
<dbReference type="GO" id="GO:0003676">
    <property type="term" value="F:nucleic acid binding"/>
    <property type="evidence" value="ECO:0007669"/>
    <property type="project" value="InterPro"/>
</dbReference>